<keyword evidence="2" id="KW-1185">Reference proteome</keyword>
<dbReference type="RefSeq" id="WP_207931513.1">
    <property type="nucleotide sequence ID" value="NZ_CP062222.1"/>
</dbReference>
<proteinExistence type="predicted"/>
<reference evidence="1" key="1">
    <citation type="submission" date="2020-09" db="EMBL/GenBank/DDBJ databases">
        <title>Brevundimonas sp. LVF2 isolated from a puddle in Goettingen, Germany.</title>
        <authorList>
            <person name="Friedrich I."/>
            <person name="Klassen A."/>
            <person name="Hannes N."/>
            <person name="Schneider D."/>
            <person name="Hertel R."/>
            <person name="Daniel R."/>
        </authorList>
    </citation>
    <scope>NUCLEOTIDE SEQUENCE</scope>
    <source>
        <strain evidence="1">LVF2</strain>
    </source>
</reference>
<gene>
    <name evidence="1" type="ORF">IFJ75_04860</name>
</gene>
<evidence type="ECO:0000313" key="1">
    <source>
        <dbReference type="EMBL" id="QTC92233.1"/>
    </source>
</evidence>
<sequence length="73" mass="7507">MATDITPIPGAEHDIPPLTPEAEAALATVDDLDPEAIAPIAATEPDPHTARELRSRVLMLKAGAGPADQTSGQ</sequence>
<evidence type="ECO:0000313" key="2">
    <source>
        <dbReference type="Proteomes" id="UP000663918"/>
    </source>
</evidence>
<dbReference type="KEGG" id="bgoe:IFJ75_04860"/>
<organism evidence="1 2">
    <name type="scientific">Brevundimonas goettingensis</name>
    <dbReference type="NCBI Taxonomy" id="2774190"/>
    <lineage>
        <taxon>Bacteria</taxon>
        <taxon>Pseudomonadati</taxon>
        <taxon>Pseudomonadota</taxon>
        <taxon>Alphaproteobacteria</taxon>
        <taxon>Caulobacterales</taxon>
        <taxon>Caulobacteraceae</taxon>
        <taxon>Brevundimonas</taxon>
    </lineage>
</organism>
<dbReference type="EMBL" id="CP062222">
    <property type="protein sequence ID" value="QTC92233.1"/>
    <property type="molecule type" value="Genomic_DNA"/>
</dbReference>
<protein>
    <submittedName>
        <fullName evidence="1">Uncharacterized protein</fullName>
    </submittedName>
</protein>
<dbReference type="Proteomes" id="UP000663918">
    <property type="component" value="Chromosome"/>
</dbReference>
<accession>A0A975C1P5</accession>
<name>A0A975C1P5_9CAUL</name>
<dbReference type="AlphaFoldDB" id="A0A975C1P5"/>